<protein>
    <submittedName>
        <fullName evidence="1">Uncharacterized protein</fullName>
    </submittedName>
</protein>
<name>A0A6C0M0T4_9ZZZZ</name>
<dbReference type="AlphaFoldDB" id="A0A6C0M0T4"/>
<evidence type="ECO:0000313" key="1">
    <source>
        <dbReference type="EMBL" id="QHU36250.1"/>
    </source>
</evidence>
<sequence length="43" mass="5245">MIILFFFGSIRREPENIMKMKKIESIRIFIVFQSVFTYTNKEV</sequence>
<organism evidence="1">
    <name type="scientific">viral metagenome</name>
    <dbReference type="NCBI Taxonomy" id="1070528"/>
    <lineage>
        <taxon>unclassified sequences</taxon>
        <taxon>metagenomes</taxon>
        <taxon>organismal metagenomes</taxon>
    </lineage>
</organism>
<reference evidence="1" key="1">
    <citation type="journal article" date="2020" name="Nature">
        <title>Giant virus diversity and host interactions through global metagenomics.</title>
        <authorList>
            <person name="Schulz F."/>
            <person name="Roux S."/>
            <person name="Paez-Espino D."/>
            <person name="Jungbluth S."/>
            <person name="Walsh D.A."/>
            <person name="Denef V.J."/>
            <person name="McMahon K.D."/>
            <person name="Konstantinidis K.T."/>
            <person name="Eloe-Fadrosh E.A."/>
            <person name="Kyrpides N.C."/>
            <person name="Woyke T."/>
        </authorList>
    </citation>
    <scope>NUCLEOTIDE SEQUENCE</scope>
    <source>
        <strain evidence="1">GVMAG-S-1035124-57</strain>
    </source>
</reference>
<proteinExistence type="predicted"/>
<accession>A0A6C0M0T4</accession>
<dbReference type="EMBL" id="MN740633">
    <property type="protein sequence ID" value="QHU36250.1"/>
    <property type="molecule type" value="Genomic_DNA"/>
</dbReference>